<dbReference type="GeneID" id="64705486"/>
<keyword evidence="9 15" id="KW-0378">Hydrolase</keyword>
<gene>
    <name evidence="20" type="ORF">F5147DRAFT_798447</name>
</gene>
<keyword evidence="8 15" id="KW-0479">Metal-binding</keyword>
<evidence type="ECO:0000256" key="17">
    <source>
        <dbReference type="SAM" id="Phobius"/>
    </source>
</evidence>
<evidence type="ECO:0000256" key="3">
    <source>
        <dbReference type="ARBA" id="ARBA00004128"/>
    </source>
</evidence>
<dbReference type="GO" id="GO:0005774">
    <property type="term" value="C:vacuolar membrane"/>
    <property type="evidence" value="ECO:0007669"/>
    <property type="project" value="UniProtKB-SubCell"/>
</dbReference>
<dbReference type="SUPFAM" id="SSF52540">
    <property type="entry name" value="P-loop containing nucleoside triphosphate hydrolases"/>
    <property type="match status" value="1"/>
</dbReference>
<evidence type="ECO:0000256" key="1">
    <source>
        <dbReference type="ARBA" id="ARBA00001947"/>
    </source>
</evidence>
<dbReference type="GO" id="GO:0008235">
    <property type="term" value="F:metalloexopeptidase activity"/>
    <property type="evidence" value="ECO:0007669"/>
    <property type="project" value="InterPro"/>
</dbReference>
<keyword evidence="7 17" id="KW-0812">Transmembrane</keyword>
<dbReference type="Gene3D" id="3.40.50.300">
    <property type="entry name" value="P-loop containing nucleotide triphosphate hydrolases"/>
    <property type="match status" value="1"/>
</dbReference>
<dbReference type="SUPFAM" id="SSF53187">
    <property type="entry name" value="Zn-dependent exopeptidases"/>
    <property type="match status" value="1"/>
</dbReference>
<evidence type="ECO:0000256" key="9">
    <source>
        <dbReference type="ARBA" id="ARBA00022801"/>
    </source>
</evidence>
<keyword evidence="21" id="KW-1185">Reference proteome</keyword>
<feature type="transmembrane region" description="Helical" evidence="17">
    <location>
        <begin position="629"/>
        <end position="651"/>
    </location>
</feature>
<dbReference type="EMBL" id="JABBWM010000024">
    <property type="protein sequence ID" value="KAG2109315.1"/>
    <property type="molecule type" value="Genomic_DNA"/>
</dbReference>
<dbReference type="Pfam" id="PF22251">
    <property type="entry name" value="PFF1_TM"/>
    <property type="match status" value="1"/>
</dbReference>
<evidence type="ECO:0000256" key="6">
    <source>
        <dbReference type="ARBA" id="ARBA00022670"/>
    </source>
</evidence>
<feature type="transmembrane region" description="Helical" evidence="17">
    <location>
        <begin position="127"/>
        <end position="153"/>
    </location>
</feature>
<feature type="transmembrane region" description="Helical" evidence="17">
    <location>
        <begin position="738"/>
        <end position="766"/>
    </location>
</feature>
<evidence type="ECO:0000313" key="21">
    <source>
        <dbReference type="Proteomes" id="UP000823399"/>
    </source>
</evidence>
<dbReference type="Pfam" id="PF04389">
    <property type="entry name" value="Peptidase_M28"/>
    <property type="match status" value="1"/>
</dbReference>
<keyword evidence="10 15" id="KW-0862">Zinc</keyword>
<keyword evidence="14" id="KW-0325">Glycoprotein</keyword>
<dbReference type="Gene3D" id="3.40.630.10">
    <property type="entry name" value="Zn peptidases"/>
    <property type="match status" value="1"/>
</dbReference>
<organism evidence="20 21">
    <name type="scientific">Suillus discolor</name>
    <dbReference type="NCBI Taxonomy" id="1912936"/>
    <lineage>
        <taxon>Eukaryota</taxon>
        <taxon>Fungi</taxon>
        <taxon>Dikarya</taxon>
        <taxon>Basidiomycota</taxon>
        <taxon>Agaricomycotina</taxon>
        <taxon>Agaricomycetes</taxon>
        <taxon>Agaricomycetidae</taxon>
        <taxon>Boletales</taxon>
        <taxon>Suillineae</taxon>
        <taxon>Suillaceae</taxon>
        <taxon>Suillus</taxon>
    </lineage>
</organism>
<dbReference type="InterPro" id="IPR027417">
    <property type="entry name" value="P-loop_NTPase"/>
</dbReference>
<evidence type="ECO:0000256" key="14">
    <source>
        <dbReference type="ARBA" id="ARBA00023180"/>
    </source>
</evidence>
<feature type="transmembrane region" description="Helical" evidence="17">
    <location>
        <begin position="482"/>
        <end position="513"/>
    </location>
</feature>
<dbReference type="Proteomes" id="UP000823399">
    <property type="component" value="Unassembled WGS sequence"/>
</dbReference>
<comment type="function">
    <text evidence="2">May be involved in vacuolar sorting and osmoregulation.</text>
</comment>
<protein>
    <recommendedName>
        <fullName evidence="15">Peptide hydrolase</fullName>
        <ecNumber evidence="15">3.4.-.-</ecNumber>
    </recommendedName>
</protein>
<evidence type="ECO:0000313" key="20">
    <source>
        <dbReference type="EMBL" id="KAG2109315.1"/>
    </source>
</evidence>
<dbReference type="PANTHER" id="PTHR12147">
    <property type="entry name" value="METALLOPEPTIDASE M28 FAMILY MEMBER"/>
    <property type="match status" value="1"/>
</dbReference>
<evidence type="ECO:0000256" key="13">
    <source>
        <dbReference type="ARBA" id="ARBA00023136"/>
    </source>
</evidence>
<dbReference type="InterPro" id="IPR007484">
    <property type="entry name" value="Peptidase_M28"/>
</dbReference>
<feature type="transmembrane region" description="Helical" evidence="17">
    <location>
        <begin position="49"/>
        <end position="69"/>
    </location>
</feature>
<proteinExistence type="inferred from homology"/>
<comment type="caution">
    <text evidence="20">The sequence shown here is derived from an EMBL/GenBank/DDBJ whole genome shotgun (WGS) entry which is preliminary data.</text>
</comment>
<dbReference type="OrthoDB" id="76293at2759"/>
<keyword evidence="6 15" id="KW-0645">Protease</keyword>
<name>A0A9P7JUN5_9AGAM</name>
<feature type="region of interest" description="Disordered" evidence="16">
    <location>
        <begin position="979"/>
        <end position="1003"/>
    </location>
</feature>
<evidence type="ECO:0000256" key="7">
    <source>
        <dbReference type="ARBA" id="ARBA00022692"/>
    </source>
</evidence>
<keyword evidence="5" id="KW-0926">Vacuole</keyword>
<dbReference type="RefSeq" id="XP_041293397.1">
    <property type="nucleotide sequence ID" value="XM_041443227.1"/>
</dbReference>
<keyword evidence="11 17" id="KW-1133">Transmembrane helix</keyword>
<dbReference type="InterPro" id="IPR053976">
    <property type="entry name" value="PFF1_TM"/>
</dbReference>
<feature type="transmembrane region" description="Helical" evidence="17">
    <location>
        <begin position="555"/>
        <end position="574"/>
    </location>
</feature>
<keyword evidence="12" id="KW-0482">Metalloprotease</keyword>
<dbReference type="PANTHER" id="PTHR12147:SF58">
    <property type="entry name" value="VACUOLAR MEMBRANE PROTEASE"/>
    <property type="match status" value="1"/>
</dbReference>
<evidence type="ECO:0000256" key="12">
    <source>
        <dbReference type="ARBA" id="ARBA00023049"/>
    </source>
</evidence>
<sequence length="1030" mass="113260">MSTQSDFRRSTICLINPITNGTSWNELDAARTDGPTFEKLVKRLRTRSVYTASGATIMAAIFALMAANWPASVALWTDALPARAIVSIGLYLAAFCMITGLINQYKLGRLFHLGPDGLHTLSGSGKLLVFFVCQCITYVHCWLASALLLVSFYTGLVLWYSSPEVLAWELAITIYVGVATLLVVVLHFWSLSYPPTPALRLGILRPLVRILSVLVRSYILNRVKDIASSSDHVSVDFDLSSNASWASGLLSTNPYAAYYESDNVLLEVEGSDEEYQESGGLLLSAHWDSVSTAPGATDDGMGVVTLLSMVKYFAENSPSRTVVFNINNGEEDGLNETHVFIEHPWVNNTDTLSVLRQEGERRPLLFRATSRAPLASWSTSRPHANIITSDAFSRGVIRSGTDYSVYEQAGLKGLDFASYCGRSRYHTKYDSIPGMSGDKSKNALWAMMEGTLSSSLVLANDIKGKTRTESIEQGSEPVHFDLFGAVMIVLTFQTLQIVNIILLTVGPVILLMVTSRIRSGYYRTANGDTHRESFVVRASAKITHFLKGFWVWSKFWIALLLGVGFQILLVVGYAKLNPFVIHTHPWLVLVSTLSLAYLTTVLALTFPPTKHGVVPAPEQQKLSILLHQYVLTWVPLVYTTSAVALGGTYFITAWNAVVLLGTILACVEGMAGARGYEDEEEIGRQRRQVRGVHYDAVDTAENGDQRVGIIEETEPTEITPLIAQHGQPTPSGEEQSTIGWWIAQLLVVVPLPVILMSHIAVILLLAMNQTRIDGASPSGGDLCSGLDAGLNGIILIIFIPRDTHNCVAFVSFAHRPRAAGGAFYDYTSRYGAVREDRITLRESMFGEYDFLNIQPKGGKVKTPVEIAQDEVKKGIFEDLTSRLALSNDQRRRARIVKAILSEPELLVLDESLTGLDVNTPPILLNVLRSLHESRSPRIIMGLRIQDPVPECISHIALVTGETILTGVKDEIMSKDAEHHANAKEAEHKMASTTQSYLQSGLDHGKPVVDMKNVNVSYSPRKVNSSLFPCQ</sequence>
<dbReference type="InterPro" id="IPR045175">
    <property type="entry name" value="M28_fam"/>
</dbReference>
<reference evidence="20" key="1">
    <citation type="journal article" date="2020" name="New Phytol.">
        <title>Comparative genomics reveals dynamic genome evolution in host specialist ectomycorrhizal fungi.</title>
        <authorList>
            <person name="Lofgren L.A."/>
            <person name="Nguyen N.H."/>
            <person name="Vilgalys R."/>
            <person name="Ruytinx J."/>
            <person name="Liao H.L."/>
            <person name="Branco S."/>
            <person name="Kuo A."/>
            <person name="LaButti K."/>
            <person name="Lipzen A."/>
            <person name="Andreopoulos W."/>
            <person name="Pangilinan J."/>
            <person name="Riley R."/>
            <person name="Hundley H."/>
            <person name="Na H."/>
            <person name="Barry K."/>
            <person name="Grigoriev I.V."/>
            <person name="Stajich J.E."/>
            <person name="Kennedy P.G."/>
        </authorList>
    </citation>
    <scope>NUCLEOTIDE SEQUENCE</scope>
    <source>
        <strain evidence="20">FC423</strain>
    </source>
</reference>
<comment type="similarity">
    <text evidence="4 15">Belongs to the peptidase M28 family.</text>
</comment>
<evidence type="ECO:0000256" key="16">
    <source>
        <dbReference type="SAM" id="MobiDB-lite"/>
    </source>
</evidence>
<dbReference type="GO" id="GO:0046872">
    <property type="term" value="F:metal ion binding"/>
    <property type="evidence" value="ECO:0007669"/>
    <property type="project" value="UniProtKB-KW"/>
</dbReference>
<dbReference type="AlphaFoldDB" id="A0A9P7JUN5"/>
<keyword evidence="13 17" id="KW-0472">Membrane</keyword>
<evidence type="ECO:0000256" key="4">
    <source>
        <dbReference type="ARBA" id="ARBA00010918"/>
    </source>
</evidence>
<evidence type="ECO:0000256" key="2">
    <source>
        <dbReference type="ARBA" id="ARBA00003273"/>
    </source>
</evidence>
<accession>A0A9P7JUN5</accession>
<dbReference type="EC" id="3.4.-.-" evidence="15"/>
<evidence type="ECO:0000256" key="11">
    <source>
        <dbReference type="ARBA" id="ARBA00022989"/>
    </source>
</evidence>
<evidence type="ECO:0000256" key="8">
    <source>
        <dbReference type="ARBA" id="ARBA00022723"/>
    </source>
</evidence>
<evidence type="ECO:0000259" key="18">
    <source>
        <dbReference type="Pfam" id="PF04389"/>
    </source>
</evidence>
<evidence type="ECO:0000256" key="15">
    <source>
        <dbReference type="RuleBase" id="RU361240"/>
    </source>
</evidence>
<evidence type="ECO:0000256" key="5">
    <source>
        <dbReference type="ARBA" id="ARBA00022554"/>
    </source>
</evidence>
<comment type="subcellular location">
    <subcellularLocation>
        <location evidence="3">Vacuole membrane</location>
        <topology evidence="3">Multi-pass membrane protein</topology>
    </subcellularLocation>
</comment>
<evidence type="ECO:0000259" key="19">
    <source>
        <dbReference type="Pfam" id="PF22251"/>
    </source>
</evidence>
<evidence type="ECO:0000256" key="10">
    <source>
        <dbReference type="ARBA" id="ARBA00022833"/>
    </source>
</evidence>
<feature type="transmembrane region" description="Helical" evidence="17">
    <location>
        <begin position="586"/>
        <end position="608"/>
    </location>
</feature>
<feature type="domain" description="Vacuolar membrane protease transmembrane" evidence="19">
    <location>
        <begin position="555"/>
        <end position="709"/>
    </location>
</feature>
<comment type="cofactor">
    <cofactor evidence="1">
        <name>Zn(2+)</name>
        <dbReference type="ChEBI" id="CHEBI:29105"/>
    </cofactor>
</comment>
<feature type="transmembrane region" description="Helical" evidence="17">
    <location>
        <begin position="165"/>
        <end position="189"/>
    </location>
</feature>
<feature type="transmembrane region" description="Helical" evidence="17">
    <location>
        <begin position="81"/>
        <end position="102"/>
    </location>
</feature>
<feature type="compositionally biased region" description="Basic and acidic residues" evidence="16">
    <location>
        <begin position="979"/>
        <end position="989"/>
    </location>
</feature>
<feature type="domain" description="Peptidase M28" evidence="18">
    <location>
        <begin position="263"/>
        <end position="444"/>
    </location>
</feature>
<dbReference type="GO" id="GO:0006508">
    <property type="term" value="P:proteolysis"/>
    <property type="evidence" value="ECO:0007669"/>
    <property type="project" value="UniProtKB-KW"/>
</dbReference>